<evidence type="ECO:0000256" key="1">
    <source>
        <dbReference type="SAM" id="Phobius"/>
    </source>
</evidence>
<accession>A0ABQ4DZ15</accession>
<feature type="transmembrane region" description="Helical" evidence="1">
    <location>
        <begin position="21"/>
        <end position="38"/>
    </location>
</feature>
<dbReference type="RefSeq" id="WP_203866225.1">
    <property type="nucleotide sequence ID" value="NZ_BONW01000012.1"/>
</dbReference>
<feature type="transmembrane region" description="Helical" evidence="1">
    <location>
        <begin position="361"/>
        <end position="381"/>
    </location>
</feature>
<gene>
    <name evidence="2" type="ORF">Pen02_26170</name>
</gene>
<feature type="transmembrane region" description="Helical" evidence="1">
    <location>
        <begin position="276"/>
        <end position="294"/>
    </location>
</feature>
<feature type="transmembrane region" description="Helical" evidence="1">
    <location>
        <begin position="105"/>
        <end position="129"/>
    </location>
</feature>
<dbReference type="EMBL" id="BONW01000012">
    <property type="protein sequence ID" value="GIG87681.1"/>
    <property type="molecule type" value="Genomic_DNA"/>
</dbReference>
<feature type="transmembrane region" description="Helical" evidence="1">
    <location>
        <begin position="309"/>
        <end position="328"/>
    </location>
</feature>
<organism evidence="2 3">
    <name type="scientific">Plantactinospora endophytica</name>
    <dbReference type="NCBI Taxonomy" id="673535"/>
    <lineage>
        <taxon>Bacteria</taxon>
        <taxon>Bacillati</taxon>
        <taxon>Actinomycetota</taxon>
        <taxon>Actinomycetes</taxon>
        <taxon>Micromonosporales</taxon>
        <taxon>Micromonosporaceae</taxon>
        <taxon>Plantactinospora</taxon>
    </lineage>
</organism>
<keyword evidence="1" id="KW-1133">Transmembrane helix</keyword>
<evidence type="ECO:0000313" key="3">
    <source>
        <dbReference type="Proteomes" id="UP000646749"/>
    </source>
</evidence>
<protein>
    <submittedName>
        <fullName evidence="2">Membrane protein</fullName>
    </submittedName>
</protein>
<reference evidence="2 3" key="1">
    <citation type="submission" date="2021-01" db="EMBL/GenBank/DDBJ databases">
        <title>Whole genome shotgun sequence of Plantactinospora endophytica NBRC 110450.</title>
        <authorList>
            <person name="Komaki H."/>
            <person name="Tamura T."/>
        </authorList>
    </citation>
    <scope>NUCLEOTIDE SEQUENCE [LARGE SCALE GENOMIC DNA]</scope>
    <source>
        <strain evidence="2 3">NBRC 110450</strain>
    </source>
</reference>
<feature type="transmembrane region" description="Helical" evidence="1">
    <location>
        <begin position="50"/>
        <end position="69"/>
    </location>
</feature>
<dbReference type="Proteomes" id="UP000646749">
    <property type="component" value="Unassembled WGS sequence"/>
</dbReference>
<proteinExistence type="predicted"/>
<name>A0ABQ4DZ15_9ACTN</name>
<keyword evidence="1" id="KW-0472">Membrane</keyword>
<feature type="transmembrane region" description="Helical" evidence="1">
    <location>
        <begin position="141"/>
        <end position="158"/>
    </location>
</feature>
<dbReference type="Pfam" id="PF06772">
    <property type="entry name" value="LtrA"/>
    <property type="match status" value="1"/>
</dbReference>
<sequence>MATGRHSSLIRDPGKPQRATPVELFYDLVFVFILARLAETLIEDLTLLGAYETLLLLLAIWWVWSYTNLATDTLDSRRPPVQLVVITIMLGSLLISTAVPEAFDGRALLFASAYVGIHLFRSIALAVILRDHRLRNRPLRGIFWFSLSGGLWFAGVFSPGLPRLLLWTAALGMDYLGPVLRWPTPRIGRSPAWEWNTAGEHLAERYRQFIIIALGETLVITARTVRRTDYGAGQVVAVLVSFATTVLLWWIYFYRAREKLGSAITGSADPARETKWAGYAHLIMVAGVVLTTVGDELIIRHPTEDTPEGWVGVIIGGPVLFLAGRTLLGHEVFVRVARPWLVGIAVLILMAPGMVFVPPLAVSVCVMLVLLGVVLADAIFLREPRETPGTG</sequence>
<dbReference type="InterPro" id="IPR010640">
    <property type="entry name" value="Low_temperature_requirement_A"/>
</dbReference>
<dbReference type="PANTHER" id="PTHR36840:SF1">
    <property type="entry name" value="BLL5714 PROTEIN"/>
    <property type="match status" value="1"/>
</dbReference>
<feature type="transmembrane region" description="Helical" evidence="1">
    <location>
        <begin position="81"/>
        <end position="99"/>
    </location>
</feature>
<evidence type="ECO:0000313" key="2">
    <source>
        <dbReference type="EMBL" id="GIG87681.1"/>
    </source>
</evidence>
<keyword evidence="3" id="KW-1185">Reference proteome</keyword>
<feature type="transmembrane region" description="Helical" evidence="1">
    <location>
        <begin position="340"/>
        <end position="355"/>
    </location>
</feature>
<feature type="transmembrane region" description="Helical" evidence="1">
    <location>
        <begin position="232"/>
        <end position="255"/>
    </location>
</feature>
<keyword evidence="1" id="KW-0812">Transmembrane</keyword>
<comment type="caution">
    <text evidence="2">The sequence shown here is derived from an EMBL/GenBank/DDBJ whole genome shotgun (WGS) entry which is preliminary data.</text>
</comment>
<dbReference type="PANTHER" id="PTHR36840">
    <property type="entry name" value="BLL5714 PROTEIN"/>
    <property type="match status" value="1"/>
</dbReference>